<reference evidence="1" key="1">
    <citation type="submission" date="2014-11" db="EMBL/GenBank/DDBJ databases">
        <authorList>
            <person name="Amaro Gonzalez C."/>
        </authorList>
    </citation>
    <scope>NUCLEOTIDE SEQUENCE</scope>
</reference>
<protein>
    <submittedName>
        <fullName evidence="1">Uncharacterized protein</fullName>
    </submittedName>
</protein>
<proteinExistence type="predicted"/>
<sequence>MGQMQRTNYPTAFNNSISSTSWLKNCAN</sequence>
<reference evidence="1" key="2">
    <citation type="journal article" date="2015" name="Fish Shellfish Immunol.">
        <title>Early steps in the European eel (Anguilla anguilla)-Vibrio vulnificus interaction in the gills: Role of the RtxA13 toxin.</title>
        <authorList>
            <person name="Callol A."/>
            <person name="Pajuelo D."/>
            <person name="Ebbesson L."/>
            <person name="Teles M."/>
            <person name="MacKenzie S."/>
            <person name="Amaro C."/>
        </authorList>
    </citation>
    <scope>NUCLEOTIDE SEQUENCE</scope>
</reference>
<organism evidence="1">
    <name type="scientific">Anguilla anguilla</name>
    <name type="common">European freshwater eel</name>
    <name type="synonym">Muraena anguilla</name>
    <dbReference type="NCBI Taxonomy" id="7936"/>
    <lineage>
        <taxon>Eukaryota</taxon>
        <taxon>Metazoa</taxon>
        <taxon>Chordata</taxon>
        <taxon>Craniata</taxon>
        <taxon>Vertebrata</taxon>
        <taxon>Euteleostomi</taxon>
        <taxon>Actinopterygii</taxon>
        <taxon>Neopterygii</taxon>
        <taxon>Teleostei</taxon>
        <taxon>Anguilliformes</taxon>
        <taxon>Anguillidae</taxon>
        <taxon>Anguilla</taxon>
    </lineage>
</organism>
<evidence type="ECO:0000313" key="1">
    <source>
        <dbReference type="EMBL" id="JAH29102.1"/>
    </source>
</evidence>
<dbReference type="AlphaFoldDB" id="A0A0E9RJV8"/>
<dbReference type="EMBL" id="GBXM01079475">
    <property type="protein sequence ID" value="JAH29102.1"/>
    <property type="molecule type" value="Transcribed_RNA"/>
</dbReference>
<accession>A0A0E9RJV8</accession>
<name>A0A0E9RJV8_ANGAN</name>